<organism evidence="5 6">
    <name type="scientific">Schaalia turicensis</name>
    <dbReference type="NCBI Taxonomy" id="131111"/>
    <lineage>
        <taxon>Bacteria</taxon>
        <taxon>Bacillati</taxon>
        <taxon>Actinomycetota</taxon>
        <taxon>Actinomycetes</taxon>
        <taxon>Actinomycetales</taxon>
        <taxon>Actinomycetaceae</taxon>
        <taxon>Schaalia</taxon>
    </lineage>
</organism>
<dbReference type="FunFam" id="3.40.50.300:FF:000032">
    <property type="entry name" value="Export ABC transporter ATP-binding protein"/>
    <property type="match status" value="1"/>
</dbReference>
<dbReference type="InterPro" id="IPR003439">
    <property type="entry name" value="ABC_transporter-like_ATP-bd"/>
</dbReference>
<evidence type="ECO:0000313" key="5">
    <source>
        <dbReference type="EMBL" id="PKY66059.1"/>
    </source>
</evidence>
<dbReference type="GO" id="GO:0022857">
    <property type="term" value="F:transmembrane transporter activity"/>
    <property type="evidence" value="ECO:0007669"/>
    <property type="project" value="TreeGrafter"/>
</dbReference>
<evidence type="ECO:0000259" key="4">
    <source>
        <dbReference type="PROSITE" id="PS50893"/>
    </source>
</evidence>
<dbReference type="OrthoDB" id="9802264at2"/>
<dbReference type="GO" id="GO:0005886">
    <property type="term" value="C:plasma membrane"/>
    <property type="evidence" value="ECO:0007669"/>
    <property type="project" value="TreeGrafter"/>
</dbReference>
<dbReference type="InterPro" id="IPR003593">
    <property type="entry name" value="AAA+_ATPase"/>
</dbReference>
<dbReference type="EMBL" id="PKKJ01000007">
    <property type="protein sequence ID" value="PKY66059.1"/>
    <property type="molecule type" value="Genomic_DNA"/>
</dbReference>
<sequence>MSLNSHPVALVDIFHEYGTGNTKVQVLAGINLQVEPGELLAIMGPSGSGKSTLLAIAGGLERPTSGKVYIHGESFADMSSVECARIRRKSIGYVFRDSNLLPTLTAVENVEMPLELDGFSSSKARDAALFALEEVGALDLAEKFPDDLNGREQQQVAIARALVGRRSIIMADEPTGSLDSHSGEQIMLALRQQIDAGAAGILATHEARFAAWADRTVFLRDGKMTDTSSSDRIEDLL</sequence>
<dbReference type="RefSeq" id="WP_101628337.1">
    <property type="nucleotide sequence ID" value="NZ_PKKJ01000007.1"/>
</dbReference>
<dbReference type="AlphaFoldDB" id="A0A2I1I4N8"/>
<proteinExistence type="predicted"/>
<dbReference type="CDD" id="cd03255">
    <property type="entry name" value="ABC_MJ0796_LolCDE_FtsE"/>
    <property type="match status" value="1"/>
</dbReference>
<dbReference type="PANTHER" id="PTHR24220">
    <property type="entry name" value="IMPORT ATP-BINDING PROTEIN"/>
    <property type="match status" value="1"/>
</dbReference>
<dbReference type="GO" id="GO:0016887">
    <property type="term" value="F:ATP hydrolysis activity"/>
    <property type="evidence" value="ECO:0007669"/>
    <property type="project" value="InterPro"/>
</dbReference>
<dbReference type="GO" id="GO:0098796">
    <property type="term" value="C:membrane protein complex"/>
    <property type="evidence" value="ECO:0007669"/>
    <property type="project" value="UniProtKB-ARBA"/>
</dbReference>
<evidence type="ECO:0000256" key="3">
    <source>
        <dbReference type="ARBA" id="ARBA00022840"/>
    </source>
</evidence>
<dbReference type="SMART" id="SM00382">
    <property type="entry name" value="AAA"/>
    <property type="match status" value="1"/>
</dbReference>
<name>A0A2I1I4N8_9ACTO</name>
<dbReference type="InterPro" id="IPR027417">
    <property type="entry name" value="P-loop_NTPase"/>
</dbReference>
<reference evidence="5 6" key="1">
    <citation type="submission" date="2017-12" db="EMBL/GenBank/DDBJ databases">
        <title>Phylogenetic diversity of female urinary microbiome.</title>
        <authorList>
            <person name="Thomas-White K."/>
            <person name="Wolfe A.J."/>
        </authorList>
    </citation>
    <scope>NUCLEOTIDE SEQUENCE [LARGE SCALE GENOMIC DNA]</scope>
    <source>
        <strain evidence="5 6">UMB0250</strain>
    </source>
</reference>
<evidence type="ECO:0000313" key="6">
    <source>
        <dbReference type="Proteomes" id="UP000234545"/>
    </source>
</evidence>
<evidence type="ECO:0000256" key="2">
    <source>
        <dbReference type="ARBA" id="ARBA00022741"/>
    </source>
</evidence>
<feature type="domain" description="ABC transporter" evidence="4">
    <location>
        <begin position="8"/>
        <end position="237"/>
    </location>
</feature>
<dbReference type="Pfam" id="PF00005">
    <property type="entry name" value="ABC_tran"/>
    <property type="match status" value="1"/>
</dbReference>
<comment type="caution">
    <text evidence="5">The sequence shown here is derived from an EMBL/GenBank/DDBJ whole genome shotgun (WGS) entry which is preliminary data.</text>
</comment>
<dbReference type="InterPro" id="IPR017911">
    <property type="entry name" value="MacB-like_ATP-bd"/>
</dbReference>
<gene>
    <name evidence="5" type="ORF">CYJ25_06320</name>
</gene>
<evidence type="ECO:0000256" key="1">
    <source>
        <dbReference type="ARBA" id="ARBA00022448"/>
    </source>
</evidence>
<dbReference type="InterPro" id="IPR015854">
    <property type="entry name" value="ABC_transpr_LolD-like"/>
</dbReference>
<dbReference type="Gene3D" id="3.40.50.300">
    <property type="entry name" value="P-loop containing nucleotide triphosphate hydrolases"/>
    <property type="match status" value="1"/>
</dbReference>
<dbReference type="GO" id="GO:0005524">
    <property type="term" value="F:ATP binding"/>
    <property type="evidence" value="ECO:0007669"/>
    <property type="project" value="UniProtKB-KW"/>
</dbReference>
<accession>A0A2I1I4N8</accession>
<dbReference type="PROSITE" id="PS50893">
    <property type="entry name" value="ABC_TRANSPORTER_2"/>
    <property type="match status" value="1"/>
</dbReference>
<protein>
    <submittedName>
        <fullName evidence="5">Macrolide ABC transporter ATP-binding protein</fullName>
    </submittedName>
</protein>
<dbReference type="Proteomes" id="UP000234545">
    <property type="component" value="Unassembled WGS sequence"/>
</dbReference>
<keyword evidence="3 5" id="KW-0067">ATP-binding</keyword>
<dbReference type="SUPFAM" id="SSF52540">
    <property type="entry name" value="P-loop containing nucleoside triphosphate hydrolases"/>
    <property type="match status" value="1"/>
</dbReference>
<keyword evidence="1" id="KW-0813">Transport</keyword>
<keyword evidence="2" id="KW-0547">Nucleotide-binding</keyword>